<evidence type="ECO:0000313" key="1">
    <source>
        <dbReference type="EMBL" id="ABD46504.1"/>
    </source>
</evidence>
<name>Q2GCY3_EHRS3</name>
<proteinExistence type="predicted"/>
<organism evidence="1 2">
    <name type="scientific">Ehrlichia sennetsu (strain ATCC VR-367 / Miyayama)</name>
    <name type="common">Neorickettsia sennetsu</name>
    <dbReference type="NCBI Taxonomy" id="222891"/>
    <lineage>
        <taxon>Bacteria</taxon>
        <taxon>Pseudomonadati</taxon>
        <taxon>Pseudomonadota</taxon>
        <taxon>Alphaproteobacteria</taxon>
        <taxon>Rickettsiales</taxon>
        <taxon>Anaplasmataceae</taxon>
        <taxon>Ehrlichia</taxon>
    </lineage>
</organism>
<dbReference type="AlphaFoldDB" id="Q2GCY3"/>
<protein>
    <submittedName>
        <fullName evidence="1">Uncharacterized protein</fullName>
    </submittedName>
</protein>
<dbReference type="RefSeq" id="WP_011452169.1">
    <property type="nucleotide sequence ID" value="NC_007798.1"/>
</dbReference>
<accession>Q2GCY3</accession>
<dbReference type="KEGG" id="nse:NSE_0788"/>
<sequence>MSRYCLKYGLLLLSLILLCGSALYYNTRILEVTHQLRLNKWETIKQQSDIERTKAEIRKLITEDSLATQIIFANKIENLNLLFELIRDDYELENYNFLVKNSIKIDTVKQSSFYDVILTDVTLSFSTDSRMRLYMFLDEVISKIPGHVHIKSVAFTMIENTLYAVLDLGIYTLSVKNL</sequence>
<gene>
    <name evidence="1" type="ordered locus">NSE_0788</name>
</gene>
<dbReference type="EMBL" id="CP000237">
    <property type="protein sequence ID" value="ABD46504.1"/>
    <property type="molecule type" value="Genomic_DNA"/>
</dbReference>
<keyword evidence="2" id="KW-1185">Reference proteome</keyword>
<evidence type="ECO:0000313" key="2">
    <source>
        <dbReference type="Proteomes" id="UP000001942"/>
    </source>
</evidence>
<dbReference type="HOGENOM" id="CLU_1509072_0_0_5"/>
<dbReference type="OrthoDB" id="7165565at2"/>
<dbReference type="STRING" id="222891.NSE_0788"/>
<dbReference type="Proteomes" id="UP000001942">
    <property type="component" value="Chromosome"/>
</dbReference>
<reference evidence="1 2" key="1">
    <citation type="journal article" date="2006" name="PLoS Genet.">
        <title>Comparative genomics of emerging human ehrlichiosis agents.</title>
        <authorList>
            <person name="Dunning Hotopp J.C."/>
            <person name="Lin M."/>
            <person name="Madupu R."/>
            <person name="Crabtree J."/>
            <person name="Angiuoli S.V."/>
            <person name="Eisen J.A."/>
            <person name="Seshadri R."/>
            <person name="Ren Q."/>
            <person name="Wu M."/>
            <person name="Utterback T.R."/>
            <person name="Smith S."/>
            <person name="Lewis M."/>
            <person name="Khouri H."/>
            <person name="Zhang C."/>
            <person name="Niu H."/>
            <person name="Lin Q."/>
            <person name="Ohashi N."/>
            <person name="Zhi N."/>
            <person name="Nelson W."/>
            <person name="Brinkac L.M."/>
            <person name="Dodson R.J."/>
            <person name="Rosovitz M.J."/>
            <person name="Sundaram J."/>
            <person name="Daugherty S.C."/>
            <person name="Davidsen T."/>
            <person name="Durkin A.S."/>
            <person name="Gwinn M."/>
            <person name="Haft D.H."/>
            <person name="Selengut J.D."/>
            <person name="Sullivan S.A."/>
            <person name="Zafar N."/>
            <person name="Zhou L."/>
            <person name="Benahmed F."/>
            <person name="Forberger H."/>
            <person name="Halpin R."/>
            <person name="Mulligan S."/>
            <person name="Robinson J."/>
            <person name="White O."/>
            <person name="Rikihisa Y."/>
            <person name="Tettelin H."/>
        </authorList>
    </citation>
    <scope>NUCLEOTIDE SEQUENCE [LARGE SCALE GENOMIC DNA]</scope>
    <source>
        <strain evidence="2">ATCC VR-367 / Miyayama</strain>
    </source>
</reference>